<dbReference type="PANTHER" id="PTHR43047">
    <property type="entry name" value="TWO-COMPONENT HISTIDINE PROTEIN KINASE"/>
    <property type="match status" value="1"/>
</dbReference>
<dbReference type="InterPro" id="IPR036097">
    <property type="entry name" value="HisK_dim/P_sf"/>
</dbReference>
<evidence type="ECO:0000256" key="6">
    <source>
        <dbReference type="ARBA" id="ARBA00022777"/>
    </source>
</evidence>
<dbReference type="PROSITE" id="PS50109">
    <property type="entry name" value="HIS_KIN"/>
    <property type="match status" value="1"/>
</dbReference>
<protein>
    <recommendedName>
        <fullName evidence="3">histidine kinase</fullName>
        <ecNumber evidence="3">2.7.13.3</ecNumber>
    </recommendedName>
</protein>
<dbReference type="InterPro" id="IPR003661">
    <property type="entry name" value="HisK_dim/P_dom"/>
</dbReference>
<dbReference type="Gene3D" id="3.30.565.10">
    <property type="entry name" value="Histidine kinase-like ATPase, C-terminal domain"/>
    <property type="match status" value="1"/>
</dbReference>
<evidence type="ECO:0000259" key="9">
    <source>
        <dbReference type="PROSITE" id="PS50109"/>
    </source>
</evidence>
<dbReference type="CDD" id="cd00082">
    <property type="entry name" value="HisKA"/>
    <property type="match status" value="1"/>
</dbReference>
<dbReference type="Proteomes" id="UP000316083">
    <property type="component" value="Unassembled WGS sequence"/>
</dbReference>
<dbReference type="PRINTS" id="PR00344">
    <property type="entry name" value="BCTRLSENSOR"/>
</dbReference>
<evidence type="ECO:0000256" key="7">
    <source>
        <dbReference type="SAM" id="MobiDB-lite"/>
    </source>
</evidence>
<organism evidence="11 12">
    <name type="scientific">Azospirillum brasilense</name>
    <dbReference type="NCBI Taxonomy" id="192"/>
    <lineage>
        <taxon>Bacteria</taxon>
        <taxon>Pseudomonadati</taxon>
        <taxon>Pseudomonadota</taxon>
        <taxon>Alphaproteobacteria</taxon>
        <taxon>Rhodospirillales</taxon>
        <taxon>Azospirillaceae</taxon>
        <taxon>Azospirillum</taxon>
    </lineage>
</organism>
<dbReference type="InterPro" id="IPR036890">
    <property type="entry name" value="HATPase_C_sf"/>
</dbReference>
<accession>A0A560AJ61</accession>
<dbReference type="SMART" id="SM00388">
    <property type="entry name" value="HisKA"/>
    <property type="match status" value="1"/>
</dbReference>
<dbReference type="SUPFAM" id="SSF55874">
    <property type="entry name" value="ATPase domain of HSP90 chaperone/DNA topoisomerase II/histidine kinase"/>
    <property type="match status" value="1"/>
</dbReference>
<keyword evidence="5" id="KW-0808">Transferase</keyword>
<proteinExistence type="predicted"/>
<reference evidence="11 12" key="1">
    <citation type="submission" date="2019-06" db="EMBL/GenBank/DDBJ databases">
        <title>Genomic Encyclopedia of Type Strains, Phase IV (KMG-V): Genome sequencing to study the core and pangenomes of soil and plant-associated prokaryotes.</title>
        <authorList>
            <person name="Whitman W."/>
        </authorList>
    </citation>
    <scope>NUCLEOTIDE SEQUENCE [LARGE SCALE GENOMIC DNA]</scope>
    <source>
        <strain evidence="11 12">BR 11796</strain>
    </source>
</reference>
<dbReference type="SUPFAM" id="SSF158472">
    <property type="entry name" value="HAMP domain-like"/>
    <property type="match status" value="1"/>
</dbReference>
<keyword evidence="8" id="KW-0472">Membrane</keyword>
<evidence type="ECO:0000256" key="1">
    <source>
        <dbReference type="ARBA" id="ARBA00000085"/>
    </source>
</evidence>
<feature type="region of interest" description="Disordered" evidence="7">
    <location>
        <begin position="1"/>
        <end position="28"/>
    </location>
</feature>
<dbReference type="GO" id="GO:0005886">
    <property type="term" value="C:plasma membrane"/>
    <property type="evidence" value="ECO:0007669"/>
    <property type="project" value="TreeGrafter"/>
</dbReference>
<feature type="domain" description="HAMP" evidence="10">
    <location>
        <begin position="349"/>
        <end position="402"/>
    </location>
</feature>
<comment type="subcellular location">
    <subcellularLocation>
        <location evidence="2">Membrane</location>
    </subcellularLocation>
</comment>
<evidence type="ECO:0000256" key="3">
    <source>
        <dbReference type="ARBA" id="ARBA00012438"/>
    </source>
</evidence>
<dbReference type="PANTHER" id="PTHR43047:SF72">
    <property type="entry name" value="OSMOSENSING HISTIDINE PROTEIN KINASE SLN1"/>
    <property type="match status" value="1"/>
</dbReference>
<dbReference type="InterPro" id="IPR003660">
    <property type="entry name" value="HAMP_dom"/>
</dbReference>
<dbReference type="RefSeq" id="WP_145679666.1">
    <property type="nucleotide sequence ID" value="NZ_VITF01000021.1"/>
</dbReference>
<sequence>MTRNGTLPRSGDAPSPLGAPARPTRSRPGLGFLRRMDELTLAARVGLGFGVVLALVLLLALIGVASLYGVSREVGTFSGYADASQAAADLDIGLRDLEVSVRDHLAEGEQQSLLDAGLRRDGLLERLTAMGGMARDAADRRSVESARAALDAYWSGFEALVALRGERARLTESVLEPQISQIRAGLGRLKDAGGVDSAALAGDATVAILMMQDHLGRYVARRDDRDSLRMRAELGNARAKLAEMNRYLWVPGTRQTIDEVEVALAGIDGVLDSIEASLADEDGLRAERLTPNAAAVAAQAAEIRQRNDAVAAALRGGLADQSWRTLRIALWAALGVTLAGLAMVWFVNRRVARPVSGMAAAVTSLAAGRTDIALPPDDGADEVAAMSRAVRVLRDNTAEMERQRQEAADRHGQLLRDKERADAANEAKTHFLVNIGQELHAPLNEIVASSQSLMGELHRLGAGELATDIEQIQWTGEQMLTLVDAILDYARIEAGNMDVVLQDFDVHRLLIEARERTLPAADLNGNAVTLQAEAAALGQMYSDFGKVRQALLNLLDNACKFTQGGTVWLAAERVERDGEPWLRFTVTDSGSGFATSQTARLFQPFVQGGAGQGGSGPKRRGAGLGLTLVGHYAAMLGGDIEVASEAGQGTRVTVALPAYYQPPAEERPLQVGTAGAAKRPLVTVAPLRPVAQLAS</sequence>
<evidence type="ECO:0000256" key="4">
    <source>
        <dbReference type="ARBA" id="ARBA00022553"/>
    </source>
</evidence>
<dbReference type="SUPFAM" id="SSF47384">
    <property type="entry name" value="Homodimeric domain of signal transducing histidine kinase"/>
    <property type="match status" value="1"/>
</dbReference>
<dbReference type="Gene3D" id="1.10.287.130">
    <property type="match status" value="1"/>
</dbReference>
<keyword evidence="8" id="KW-1133">Transmembrane helix</keyword>
<dbReference type="AlphaFoldDB" id="A0A560AJ61"/>
<comment type="catalytic activity">
    <reaction evidence="1">
        <text>ATP + protein L-histidine = ADP + protein N-phospho-L-histidine.</text>
        <dbReference type="EC" id="2.7.13.3"/>
    </reaction>
</comment>
<dbReference type="InterPro" id="IPR032255">
    <property type="entry name" value="HBM"/>
</dbReference>
<evidence type="ECO:0000313" key="11">
    <source>
        <dbReference type="EMBL" id="TWA60366.1"/>
    </source>
</evidence>
<evidence type="ECO:0000256" key="5">
    <source>
        <dbReference type="ARBA" id="ARBA00022679"/>
    </source>
</evidence>
<dbReference type="InterPro" id="IPR003594">
    <property type="entry name" value="HATPase_dom"/>
</dbReference>
<evidence type="ECO:0000256" key="2">
    <source>
        <dbReference type="ARBA" id="ARBA00004370"/>
    </source>
</evidence>
<name>A0A560AJ61_AZOBR</name>
<dbReference type="Pfam" id="PF00672">
    <property type="entry name" value="HAMP"/>
    <property type="match status" value="1"/>
</dbReference>
<dbReference type="Pfam" id="PF00512">
    <property type="entry name" value="HisKA"/>
    <property type="match status" value="1"/>
</dbReference>
<dbReference type="InterPro" id="IPR004358">
    <property type="entry name" value="Sig_transdc_His_kin-like_C"/>
</dbReference>
<keyword evidence="8" id="KW-0812">Transmembrane</keyword>
<dbReference type="SMART" id="SM00387">
    <property type="entry name" value="HATPase_c"/>
    <property type="match status" value="1"/>
</dbReference>
<dbReference type="Gene3D" id="6.10.340.10">
    <property type="match status" value="1"/>
</dbReference>
<evidence type="ECO:0000259" key="10">
    <source>
        <dbReference type="PROSITE" id="PS50885"/>
    </source>
</evidence>
<dbReference type="EMBL" id="VITF01000021">
    <property type="protein sequence ID" value="TWA60366.1"/>
    <property type="molecule type" value="Genomic_DNA"/>
</dbReference>
<feature type="domain" description="Histidine kinase" evidence="9">
    <location>
        <begin position="434"/>
        <end position="660"/>
    </location>
</feature>
<dbReference type="Pfam" id="PF02518">
    <property type="entry name" value="HATPase_c"/>
    <property type="match status" value="1"/>
</dbReference>
<comment type="caution">
    <text evidence="11">The sequence shown here is derived from an EMBL/GenBank/DDBJ whole genome shotgun (WGS) entry which is preliminary data.</text>
</comment>
<dbReference type="EC" id="2.7.13.3" evidence="3"/>
<evidence type="ECO:0000256" key="8">
    <source>
        <dbReference type="SAM" id="Phobius"/>
    </source>
</evidence>
<dbReference type="SMART" id="SM00304">
    <property type="entry name" value="HAMP"/>
    <property type="match status" value="1"/>
</dbReference>
<dbReference type="InterPro" id="IPR005467">
    <property type="entry name" value="His_kinase_dom"/>
</dbReference>
<keyword evidence="4" id="KW-0597">Phosphoprotein</keyword>
<dbReference type="SMART" id="SM01358">
    <property type="entry name" value="HBM"/>
    <property type="match status" value="1"/>
</dbReference>
<gene>
    <name evidence="11" type="ORF">FBZ82_12122</name>
</gene>
<evidence type="ECO:0000313" key="12">
    <source>
        <dbReference type="Proteomes" id="UP000316083"/>
    </source>
</evidence>
<feature type="transmembrane region" description="Helical" evidence="8">
    <location>
        <begin position="45"/>
        <end position="70"/>
    </location>
</feature>
<keyword evidence="6 11" id="KW-0418">Kinase</keyword>
<dbReference type="PROSITE" id="PS50885">
    <property type="entry name" value="HAMP"/>
    <property type="match status" value="1"/>
</dbReference>
<dbReference type="GO" id="GO:0009927">
    <property type="term" value="F:histidine phosphotransfer kinase activity"/>
    <property type="evidence" value="ECO:0007669"/>
    <property type="project" value="TreeGrafter"/>
</dbReference>
<dbReference type="GO" id="GO:0000155">
    <property type="term" value="F:phosphorelay sensor kinase activity"/>
    <property type="evidence" value="ECO:0007669"/>
    <property type="project" value="InterPro"/>
</dbReference>